<evidence type="ECO:0000256" key="3">
    <source>
        <dbReference type="ARBA" id="ARBA00022490"/>
    </source>
</evidence>
<keyword evidence="12" id="KW-1185">Reference proteome</keyword>
<evidence type="ECO:0000256" key="6">
    <source>
        <dbReference type="ARBA" id="ARBA00022705"/>
    </source>
</evidence>
<dbReference type="EMBL" id="FNJR01000020">
    <property type="protein sequence ID" value="SDP96359.1"/>
    <property type="molecule type" value="Genomic_DNA"/>
</dbReference>
<organism evidence="11 12">
    <name type="scientific">Actinopolyspora xinjiangensis</name>
    <dbReference type="NCBI Taxonomy" id="405564"/>
    <lineage>
        <taxon>Bacteria</taxon>
        <taxon>Bacillati</taxon>
        <taxon>Actinomycetota</taxon>
        <taxon>Actinomycetes</taxon>
        <taxon>Actinopolysporales</taxon>
        <taxon>Actinopolysporaceae</taxon>
        <taxon>Actinopolyspora</taxon>
    </lineage>
</organism>
<name>A0A1H0X0I5_9ACTN</name>
<evidence type="ECO:0000256" key="1">
    <source>
        <dbReference type="ARBA" id="ARBA00004496"/>
    </source>
</evidence>
<reference evidence="12" key="1">
    <citation type="submission" date="2016-10" db="EMBL/GenBank/DDBJ databases">
        <authorList>
            <person name="Varghese N."/>
            <person name="Submissions S."/>
        </authorList>
    </citation>
    <scope>NUCLEOTIDE SEQUENCE [LARGE SCALE GENOMIC DNA]</scope>
    <source>
        <strain evidence="12">DSM 46732</strain>
    </source>
</reference>
<dbReference type="InterPro" id="IPR022634">
    <property type="entry name" value="DNA_polIII_beta_N"/>
</dbReference>
<keyword evidence="3" id="KW-0963">Cytoplasm</keyword>
<evidence type="ECO:0000256" key="2">
    <source>
        <dbReference type="ARBA" id="ARBA00010752"/>
    </source>
</evidence>
<evidence type="ECO:0000256" key="4">
    <source>
        <dbReference type="ARBA" id="ARBA00022679"/>
    </source>
</evidence>
<comment type="similarity">
    <text evidence="2">Belongs to the beta sliding clamp family.</text>
</comment>
<dbReference type="SUPFAM" id="SSF55979">
    <property type="entry name" value="DNA clamp"/>
    <property type="match status" value="3"/>
</dbReference>
<dbReference type="Pfam" id="PF02767">
    <property type="entry name" value="DNA_pol3_beta_2"/>
    <property type="match status" value="1"/>
</dbReference>
<accession>A0A1H0X0I5</accession>
<evidence type="ECO:0000256" key="5">
    <source>
        <dbReference type="ARBA" id="ARBA00022695"/>
    </source>
</evidence>
<keyword evidence="4" id="KW-0808">Transferase</keyword>
<dbReference type="InterPro" id="IPR001001">
    <property type="entry name" value="DNA_polIII_beta"/>
</dbReference>
<feature type="domain" description="DNA polymerase III beta sliding clamp central" evidence="10">
    <location>
        <begin position="151"/>
        <end position="242"/>
    </location>
</feature>
<dbReference type="Pfam" id="PF00712">
    <property type="entry name" value="DNA_pol3_beta"/>
    <property type="match status" value="1"/>
</dbReference>
<comment type="subcellular location">
    <subcellularLocation>
        <location evidence="1">Cytoplasm</location>
    </subcellularLocation>
</comment>
<dbReference type="GO" id="GO:0008408">
    <property type="term" value="F:3'-5' exonuclease activity"/>
    <property type="evidence" value="ECO:0007669"/>
    <property type="project" value="InterPro"/>
</dbReference>
<dbReference type="InterPro" id="IPR046938">
    <property type="entry name" value="DNA_clamp_sf"/>
</dbReference>
<evidence type="ECO:0000313" key="11">
    <source>
        <dbReference type="EMBL" id="SDP96359.1"/>
    </source>
</evidence>
<dbReference type="SMART" id="SM00480">
    <property type="entry name" value="POL3Bc"/>
    <property type="match status" value="1"/>
</dbReference>
<dbReference type="GO" id="GO:0005737">
    <property type="term" value="C:cytoplasm"/>
    <property type="evidence" value="ECO:0007669"/>
    <property type="project" value="UniProtKB-SubCell"/>
</dbReference>
<dbReference type="PANTHER" id="PTHR30478:SF0">
    <property type="entry name" value="BETA SLIDING CLAMP"/>
    <property type="match status" value="1"/>
</dbReference>
<sequence length="394" mass="42940">MTTVDSPSVTGLQIHTDRKSLRQALHTVGMTVARTSPIPALCGVLLETDEHSLRVSSTDYQCTVTTRLPARITTPGRMLLNHHELTKLLTGLGKGLRTREAEDMPVRLRATDDGTGQLSAHGYHLSVTSYAPEEFPDLPRAEASCAELDWTTFTHQAQRVLVAADTDREPSMPALSGVSVTITPNQLRLVATDRYRLAIADCPATTTHDTEQTVLIPAELLASVITRLTGQRLRIGLTESGMATLTTETTTVIATAPDEHARYPKWERLMPTGGTTVRFERDPLARAANTAAALATATDSDAMVLRLAGDRVALAPVVDDDPETVTAPWHPLRSGTIEQPMRMRFHAERLADALSTLHTSTVALTVTGSYTPAVFSDDDGLFRHLLMPMRTPRR</sequence>
<dbReference type="GO" id="GO:0006271">
    <property type="term" value="P:DNA strand elongation involved in DNA replication"/>
    <property type="evidence" value="ECO:0007669"/>
    <property type="project" value="TreeGrafter"/>
</dbReference>
<keyword evidence="6" id="KW-0235">DNA replication</keyword>
<evidence type="ECO:0000256" key="7">
    <source>
        <dbReference type="ARBA" id="ARBA00022932"/>
    </source>
</evidence>
<dbReference type="GO" id="GO:0009360">
    <property type="term" value="C:DNA polymerase III complex"/>
    <property type="evidence" value="ECO:0007669"/>
    <property type="project" value="InterPro"/>
</dbReference>
<evidence type="ECO:0000259" key="10">
    <source>
        <dbReference type="Pfam" id="PF02767"/>
    </source>
</evidence>
<dbReference type="Gene3D" id="3.10.150.10">
    <property type="entry name" value="DNA Polymerase III, subunit A, domain 2"/>
    <property type="match status" value="3"/>
</dbReference>
<evidence type="ECO:0000256" key="8">
    <source>
        <dbReference type="ARBA" id="ARBA00023125"/>
    </source>
</evidence>
<keyword evidence="5" id="KW-0548">Nucleotidyltransferase</keyword>
<dbReference type="STRING" id="405564.SAMN04487905_12015"/>
<dbReference type="Proteomes" id="UP000199497">
    <property type="component" value="Unassembled WGS sequence"/>
</dbReference>
<dbReference type="GO" id="GO:0003887">
    <property type="term" value="F:DNA-directed DNA polymerase activity"/>
    <property type="evidence" value="ECO:0007669"/>
    <property type="project" value="UniProtKB-KW"/>
</dbReference>
<dbReference type="PANTHER" id="PTHR30478">
    <property type="entry name" value="DNA POLYMERASE III SUBUNIT BETA"/>
    <property type="match status" value="1"/>
</dbReference>
<evidence type="ECO:0000259" key="9">
    <source>
        <dbReference type="Pfam" id="PF00712"/>
    </source>
</evidence>
<protein>
    <submittedName>
        <fullName evidence="11">DNA polymerase III beta subunit family protein</fullName>
    </submittedName>
</protein>
<evidence type="ECO:0000313" key="12">
    <source>
        <dbReference type="Proteomes" id="UP000199497"/>
    </source>
</evidence>
<dbReference type="InterPro" id="IPR022637">
    <property type="entry name" value="DNA_polIII_beta_cen"/>
</dbReference>
<dbReference type="RefSeq" id="WP_092604567.1">
    <property type="nucleotide sequence ID" value="NZ_FNJR01000020.1"/>
</dbReference>
<keyword evidence="7" id="KW-0239">DNA-directed DNA polymerase</keyword>
<dbReference type="GO" id="GO:0003677">
    <property type="term" value="F:DNA binding"/>
    <property type="evidence" value="ECO:0007669"/>
    <property type="project" value="UniProtKB-KW"/>
</dbReference>
<proteinExistence type="inferred from homology"/>
<feature type="domain" description="DNA polymerase III beta sliding clamp N-terminal" evidence="9">
    <location>
        <begin position="14"/>
        <end position="92"/>
    </location>
</feature>
<dbReference type="AlphaFoldDB" id="A0A1H0X0I5"/>
<dbReference type="OrthoDB" id="4337829at2"/>
<dbReference type="CDD" id="cd00140">
    <property type="entry name" value="beta_clamp"/>
    <property type="match status" value="1"/>
</dbReference>
<keyword evidence="8" id="KW-0238">DNA-binding</keyword>
<gene>
    <name evidence="11" type="ORF">SAMN04487905_12015</name>
</gene>